<evidence type="ECO:0000256" key="2">
    <source>
        <dbReference type="ARBA" id="ARBA00005695"/>
    </source>
</evidence>
<proteinExistence type="inferred from homology"/>
<dbReference type="EMBL" id="JAXLPB010000003">
    <property type="protein sequence ID" value="MDY8109866.1"/>
    <property type="molecule type" value="Genomic_DNA"/>
</dbReference>
<dbReference type="SUPFAM" id="SSF53850">
    <property type="entry name" value="Periplasmic binding protein-like II"/>
    <property type="match status" value="1"/>
</dbReference>
<dbReference type="PIRSF" id="PIRSF002741">
    <property type="entry name" value="MppA"/>
    <property type="match status" value="1"/>
</dbReference>
<dbReference type="Proteomes" id="UP001294412">
    <property type="component" value="Unassembled WGS sequence"/>
</dbReference>
<feature type="compositionally biased region" description="Low complexity" evidence="4">
    <location>
        <begin position="57"/>
        <end position="78"/>
    </location>
</feature>
<feature type="domain" description="Solute-binding protein family 5" evidence="6">
    <location>
        <begin position="167"/>
        <end position="576"/>
    </location>
</feature>
<name>A0ABU5I6V3_9HYPH</name>
<evidence type="ECO:0000256" key="3">
    <source>
        <dbReference type="ARBA" id="ARBA00022729"/>
    </source>
</evidence>
<dbReference type="Gene3D" id="3.40.190.10">
    <property type="entry name" value="Periplasmic binding protein-like II"/>
    <property type="match status" value="1"/>
</dbReference>
<evidence type="ECO:0000256" key="5">
    <source>
        <dbReference type="SAM" id="SignalP"/>
    </source>
</evidence>
<feature type="signal peptide" evidence="5">
    <location>
        <begin position="1"/>
        <end position="32"/>
    </location>
</feature>
<dbReference type="Gene3D" id="3.10.105.10">
    <property type="entry name" value="Dipeptide-binding Protein, Domain 3"/>
    <property type="match status" value="1"/>
</dbReference>
<evidence type="ECO:0000313" key="7">
    <source>
        <dbReference type="EMBL" id="MDY8109866.1"/>
    </source>
</evidence>
<dbReference type="InterPro" id="IPR000914">
    <property type="entry name" value="SBP_5_dom"/>
</dbReference>
<sequence length="687" mass="76288">MLTTPATRPALRLLLLSAASAFCVLAPFEAQAQGNGAPAATTDPAAPVDGAVAGPAAVASDGEAADATAATGSSAAEGDTPDQWRTTTSLLGEYKYPDDFEHYDYVNPNAPVGGTLNRVASGSFDSLNPFIIRGTPAAGLATFGGGLLYDTLFEQSPDEPSTSHALIAEAMRYPADFSSVTYRLDPDAKWHDGQPITVEDVIWSFEKLKELHPQWNAYYRNVESAEKTGEREVTFSFDETGNRELPQIIGDMTVLPKHWWEGTDAAGNQRDISQPTIEPPLGSGPYKIGAFQTGQSITWERVDDYWGWDNPVRVGRYNYGQIKYTYFRDESASWEAFKKGGLEDFRVENSAQRWSEGYDFPAAQNGEIIKTEVPDGGVSSMQAYVLNNRLEKFQDRNVRKALNLVYNFEEMNRTLFYGLYQRQKSYFDNSELAATGLPSERELEILEPLRDQIPAEVFTDEIGFPDYSERGVARTYLREALSLFQEAGYRLEGNRLIDAETGTQFSIEMLGSDPRDSRVLEPYAKDLRRLGIDVNIRIVDPNQYVERMRNFDFEMVGMAYYPQSLSPGNEQRDFFASDAADAPGSRNYAGVKNPAVDKLIDAIVYAESREELVAATRAMDRVLLWEYYVVPQWNKADIWLAYWDKLVRPEDTPDYAGLDPYSWWTKAAAAAADAGDAGAASTGAAAN</sequence>
<feature type="region of interest" description="Disordered" evidence="4">
    <location>
        <begin position="57"/>
        <end position="84"/>
    </location>
</feature>
<accession>A0ABU5I6V3</accession>
<protein>
    <submittedName>
        <fullName evidence="7">Extracellular solute-binding protein</fullName>
    </submittedName>
</protein>
<comment type="caution">
    <text evidence="7">The sequence shown here is derived from an EMBL/GenBank/DDBJ whole genome shotgun (WGS) entry which is preliminary data.</text>
</comment>
<evidence type="ECO:0000256" key="4">
    <source>
        <dbReference type="SAM" id="MobiDB-lite"/>
    </source>
</evidence>
<dbReference type="PANTHER" id="PTHR30290:SF64">
    <property type="entry name" value="ABC TRANSPORTER PERIPLASMIC BINDING PROTEIN"/>
    <property type="match status" value="1"/>
</dbReference>
<keyword evidence="8" id="KW-1185">Reference proteome</keyword>
<evidence type="ECO:0000256" key="1">
    <source>
        <dbReference type="ARBA" id="ARBA00004418"/>
    </source>
</evidence>
<feature type="chain" id="PRO_5047141126" evidence="5">
    <location>
        <begin position="33"/>
        <end position="687"/>
    </location>
</feature>
<organism evidence="7 8">
    <name type="scientific">Fulvimarina uroteuthidis</name>
    <dbReference type="NCBI Taxonomy" id="3098149"/>
    <lineage>
        <taxon>Bacteria</taxon>
        <taxon>Pseudomonadati</taxon>
        <taxon>Pseudomonadota</taxon>
        <taxon>Alphaproteobacteria</taxon>
        <taxon>Hyphomicrobiales</taxon>
        <taxon>Aurantimonadaceae</taxon>
        <taxon>Fulvimarina</taxon>
    </lineage>
</organism>
<evidence type="ECO:0000313" key="8">
    <source>
        <dbReference type="Proteomes" id="UP001294412"/>
    </source>
</evidence>
<dbReference type="InterPro" id="IPR030678">
    <property type="entry name" value="Peptide/Ni-bd"/>
</dbReference>
<reference evidence="7 8" key="1">
    <citation type="submission" date="2023-12" db="EMBL/GenBank/DDBJ databases">
        <title>Description of Novel Strain Fulvimarina sp. 2208YS6-2-32 isolated from Uroteuthis (Photololigo) edulis.</title>
        <authorList>
            <person name="Park J.-S."/>
        </authorList>
    </citation>
    <scope>NUCLEOTIDE SEQUENCE [LARGE SCALE GENOMIC DNA]</scope>
    <source>
        <strain evidence="7 8">2208YS6-2-32</strain>
    </source>
</reference>
<dbReference type="InterPro" id="IPR039424">
    <property type="entry name" value="SBP_5"/>
</dbReference>
<dbReference type="PANTHER" id="PTHR30290">
    <property type="entry name" value="PERIPLASMIC BINDING COMPONENT OF ABC TRANSPORTER"/>
    <property type="match status" value="1"/>
</dbReference>
<keyword evidence="3 5" id="KW-0732">Signal</keyword>
<comment type="subcellular location">
    <subcellularLocation>
        <location evidence="1">Periplasm</location>
    </subcellularLocation>
</comment>
<evidence type="ECO:0000259" key="6">
    <source>
        <dbReference type="Pfam" id="PF00496"/>
    </source>
</evidence>
<gene>
    <name evidence="7" type="ORF">U0C82_12020</name>
</gene>
<dbReference type="Pfam" id="PF00496">
    <property type="entry name" value="SBP_bac_5"/>
    <property type="match status" value="1"/>
</dbReference>
<dbReference type="CDD" id="cd08497">
    <property type="entry name" value="MbnE-like"/>
    <property type="match status" value="1"/>
</dbReference>
<comment type="similarity">
    <text evidence="2">Belongs to the bacterial solute-binding protein 5 family.</text>
</comment>